<keyword evidence="2" id="KW-0472">Membrane</keyword>
<dbReference type="Proteomes" id="UP000183174">
    <property type="component" value="Unassembled WGS sequence"/>
</dbReference>
<sequence length="56" mass="6106">MNVSFSWESLIVPVGIYLAFRAIPIILELLSSRSPSKKETVAATPTAVTEESTKPE</sequence>
<evidence type="ECO:0000313" key="4">
    <source>
        <dbReference type="Proteomes" id="UP000183174"/>
    </source>
</evidence>
<dbReference type="AlphaFoldDB" id="A0A1C3W756"/>
<evidence type="ECO:0000313" key="3">
    <source>
        <dbReference type="EMBL" id="SCB35691.1"/>
    </source>
</evidence>
<organism evidence="3 4">
    <name type="scientific">Bradyrhizobium yuanmingense</name>
    <dbReference type="NCBI Taxonomy" id="108015"/>
    <lineage>
        <taxon>Bacteria</taxon>
        <taxon>Pseudomonadati</taxon>
        <taxon>Pseudomonadota</taxon>
        <taxon>Alphaproteobacteria</taxon>
        <taxon>Hyphomicrobiales</taxon>
        <taxon>Nitrobacteraceae</taxon>
        <taxon>Bradyrhizobium</taxon>
    </lineage>
</organism>
<gene>
    <name evidence="3" type="ORF">GA0061099_1005358</name>
</gene>
<protein>
    <submittedName>
        <fullName evidence="3">Uncharacterized protein</fullName>
    </submittedName>
</protein>
<accession>A0A1C3W756</accession>
<feature type="transmembrane region" description="Helical" evidence="2">
    <location>
        <begin position="12"/>
        <end position="30"/>
    </location>
</feature>
<evidence type="ECO:0000256" key="2">
    <source>
        <dbReference type="SAM" id="Phobius"/>
    </source>
</evidence>
<proteinExistence type="predicted"/>
<keyword evidence="2" id="KW-0812">Transmembrane</keyword>
<keyword evidence="2" id="KW-1133">Transmembrane helix</keyword>
<evidence type="ECO:0000256" key="1">
    <source>
        <dbReference type="SAM" id="MobiDB-lite"/>
    </source>
</evidence>
<feature type="compositionally biased region" description="Low complexity" evidence="1">
    <location>
        <begin position="41"/>
        <end position="50"/>
    </location>
</feature>
<dbReference type="EMBL" id="FMAE01000005">
    <property type="protein sequence ID" value="SCB35691.1"/>
    <property type="molecule type" value="Genomic_DNA"/>
</dbReference>
<feature type="region of interest" description="Disordered" evidence="1">
    <location>
        <begin position="35"/>
        <end position="56"/>
    </location>
</feature>
<name>A0A1C3W756_9BRAD</name>
<dbReference type="RefSeq" id="WP_157786078.1">
    <property type="nucleotide sequence ID" value="NZ_FMAE01000005.1"/>
</dbReference>
<reference evidence="3 4" key="1">
    <citation type="submission" date="2016-08" db="EMBL/GenBank/DDBJ databases">
        <authorList>
            <person name="Seilhamer J.J."/>
        </authorList>
    </citation>
    <scope>NUCLEOTIDE SEQUENCE [LARGE SCALE GENOMIC DNA]</scope>
    <source>
        <strain evidence="3 4">CCBAU 10071</strain>
    </source>
</reference>